<evidence type="ECO:0000313" key="3">
    <source>
        <dbReference type="Proteomes" id="UP001396898"/>
    </source>
</evidence>
<comment type="caution">
    <text evidence="2">The sequence shown here is derived from an EMBL/GenBank/DDBJ whole genome shotgun (WGS) entry which is preliminary data.</text>
</comment>
<protein>
    <recommendedName>
        <fullName evidence="1">Heterokaryon incompatibility domain-containing protein</fullName>
    </recommendedName>
</protein>
<dbReference type="PANTHER" id="PTHR24148">
    <property type="entry name" value="ANKYRIN REPEAT DOMAIN-CONTAINING PROTEIN 39 HOMOLOG-RELATED"/>
    <property type="match status" value="1"/>
</dbReference>
<evidence type="ECO:0000313" key="2">
    <source>
        <dbReference type="EMBL" id="KAK8036511.1"/>
    </source>
</evidence>
<keyword evidence="3" id="KW-1185">Reference proteome</keyword>
<reference evidence="2 3" key="1">
    <citation type="submission" date="2023-01" db="EMBL/GenBank/DDBJ databases">
        <title>Analysis of 21 Apiospora genomes using comparative genomics revels a genus with tremendous synthesis potential of carbohydrate active enzymes and secondary metabolites.</title>
        <authorList>
            <person name="Sorensen T."/>
        </authorList>
    </citation>
    <scope>NUCLEOTIDE SEQUENCE [LARGE SCALE GENOMIC DNA]</scope>
    <source>
        <strain evidence="2 3">CBS 20057</strain>
    </source>
</reference>
<dbReference type="InterPro" id="IPR010730">
    <property type="entry name" value="HET"/>
</dbReference>
<dbReference type="PANTHER" id="PTHR24148:SF82">
    <property type="entry name" value="HETEROKARYON INCOMPATIBILITY DOMAIN-CONTAINING PROTEIN"/>
    <property type="match status" value="1"/>
</dbReference>
<sequence>MENLSSDEFRLLNLLPGDVHKPLCCDLTTSNLTNPPPYEALSYVWGDGKDTVEIEVAGQRLAITTSLEAILFRLRQPSEPRTLWIDQLCIDQSNPAEKTSQVQKMRLIYSSCEHALIWLGEFAHGIQREDAEGAFAVVEYIAAFDCENSNSIPSRPQCITSDK</sequence>
<name>A0ABR1SQA2_9PEZI</name>
<gene>
    <name evidence="2" type="ORF">PG991_001648</name>
</gene>
<accession>A0ABR1SQA2</accession>
<dbReference type="Pfam" id="PF06985">
    <property type="entry name" value="HET"/>
    <property type="match status" value="1"/>
</dbReference>
<organism evidence="2 3">
    <name type="scientific">Apiospora marii</name>
    <dbReference type="NCBI Taxonomy" id="335849"/>
    <lineage>
        <taxon>Eukaryota</taxon>
        <taxon>Fungi</taxon>
        <taxon>Dikarya</taxon>
        <taxon>Ascomycota</taxon>
        <taxon>Pezizomycotina</taxon>
        <taxon>Sordariomycetes</taxon>
        <taxon>Xylariomycetidae</taxon>
        <taxon>Amphisphaeriales</taxon>
        <taxon>Apiosporaceae</taxon>
        <taxon>Apiospora</taxon>
    </lineage>
</organism>
<dbReference type="InterPro" id="IPR052895">
    <property type="entry name" value="HetReg/Transcr_Mod"/>
</dbReference>
<dbReference type="Proteomes" id="UP001396898">
    <property type="component" value="Unassembled WGS sequence"/>
</dbReference>
<feature type="domain" description="Heterokaryon incompatibility" evidence="1">
    <location>
        <begin position="38"/>
        <end position="122"/>
    </location>
</feature>
<evidence type="ECO:0000259" key="1">
    <source>
        <dbReference type="Pfam" id="PF06985"/>
    </source>
</evidence>
<proteinExistence type="predicted"/>
<dbReference type="EMBL" id="JAQQWI010000004">
    <property type="protein sequence ID" value="KAK8036511.1"/>
    <property type="molecule type" value="Genomic_DNA"/>
</dbReference>